<keyword evidence="5" id="KW-0547">Nucleotide-binding</keyword>
<keyword evidence="4" id="KW-0808">Transferase</keyword>
<keyword evidence="8" id="KW-0175">Coiled coil</keyword>
<evidence type="ECO:0000256" key="8">
    <source>
        <dbReference type="SAM" id="Coils"/>
    </source>
</evidence>
<dbReference type="InterPro" id="IPR003594">
    <property type="entry name" value="HATPase_dom"/>
</dbReference>
<keyword evidence="6 11" id="KW-0418">Kinase</keyword>
<evidence type="ECO:0000256" key="6">
    <source>
        <dbReference type="ARBA" id="ARBA00022777"/>
    </source>
</evidence>
<dbReference type="Pfam" id="PF02518">
    <property type="entry name" value="HATPase_c"/>
    <property type="match status" value="1"/>
</dbReference>
<dbReference type="GO" id="GO:0016301">
    <property type="term" value="F:kinase activity"/>
    <property type="evidence" value="ECO:0007669"/>
    <property type="project" value="UniProtKB-KW"/>
</dbReference>
<dbReference type="SUPFAM" id="SSF55874">
    <property type="entry name" value="ATPase domain of HSP90 chaperone/DNA topoisomerase II/histidine kinase"/>
    <property type="match status" value="1"/>
</dbReference>
<evidence type="ECO:0000313" key="11">
    <source>
        <dbReference type="EMBL" id="UPZ15172.1"/>
    </source>
</evidence>
<evidence type="ECO:0000256" key="9">
    <source>
        <dbReference type="SAM" id="Phobius"/>
    </source>
</evidence>
<evidence type="ECO:0000256" key="4">
    <source>
        <dbReference type="ARBA" id="ARBA00022679"/>
    </source>
</evidence>
<gene>
    <name evidence="11" type="ORF">M0M44_20740</name>
</gene>
<name>A0ABY4LQQ1_9FLAO</name>
<keyword evidence="7" id="KW-0067">ATP-binding</keyword>
<keyword evidence="9" id="KW-0812">Transmembrane</keyword>
<dbReference type="EC" id="2.7.13.3" evidence="2"/>
<keyword evidence="12" id="KW-1185">Reference proteome</keyword>
<dbReference type="Proteomes" id="UP000829998">
    <property type="component" value="Chromosome"/>
</dbReference>
<evidence type="ECO:0000256" key="3">
    <source>
        <dbReference type="ARBA" id="ARBA00022553"/>
    </source>
</evidence>
<keyword evidence="3" id="KW-0597">Phosphoprotein</keyword>
<evidence type="ECO:0000259" key="10">
    <source>
        <dbReference type="SMART" id="SM00387"/>
    </source>
</evidence>
<protein>
    <recommendedName>
        <fullName evidence="2">histidine kinase</fullName>
        <ecNumber evidence="2">2.7.13.3</ecNumber>
    </recommendedName>
</protein>
<evidence type="ECO:0000256" key="5">
    <source>
        <dbReference type="ARBA" id="ARBA00022741"/>
    </source>
</evidence>
<evidence type="ECO:0000256" key="2">
    <source>
        <dbReference type="ARBA" id="ARBA00012438"/>
    </source>
</evidence>
<dbReference type="InterPro" id="IPR036890">
    <property type="entry name" value="HATPase_C_sf"/>
</dbReference>
<organism evidence="11 12">
    <name type="scientific">Flavobacterium humidisoli</name>
    <dbReference type="NCBI Taxonomy" id="2937442"/>
    <lineage>
        <taxon>Bacteria</taxon>
        <taxon>Pseudomonadati</taxon>
        <taxon>Bacteroidota</taxon>
        <taxon>Flavobacteriia</taxon>
        <taxon>Flavobacteriales</taxon>
        <taxon>Flavobacteriaceae</taxon>
        <taxon>Flavobacterium</taxon>
    </lineage>
</organism>
<accession>A0ABY4LQQ1</accession>
<reference evidence="11 12" key="1">
    <citation type="submission" date="2022-04" db="EMBL/GenBank/DDBJ databases">
        <authorList>
            <person name="Ra J.-S."/>
            <person name="Kim S.-B."/>
        </authorList>
    </citation>
    <scope>NUCLEOTIDE SEQUENCE [LARGE SCALE GENOMIC DNA]</scope>
    <source>
        <strain evidence="11 12">MMS21-Er5</strain>
    </source>
</reference>
<dbReference type="Gene3D" id="1.25.40.10">
    <property type="entry name" value="Tetratricopeptide repeat domain"/>
    <property type="match status" value="2"/>
</dbReference>
<feature type="transmembrane region" description="Helical" evidence="9">
    <location>
        <begin position="562"/>
        <end position="582"/>
    </location>
</feature>
<evidence type="ECO:0000313" key="12">
    <source>
        <dbReference type="Proteomes" id="UP000829998"/>
    </source>
</evidence>
<sequence length="819" mass="95706">MEHKLFNIISLNFTIARKALSVLLFCWLNVYSQYNKSGYTDIARQRLLVHITSDYLHTISQGQIDKDSAVRASSRLYNLSILIPYNETYNNGTTNPAIKLLEQDKVNQAKNVLPNLKGENRFLLLLELSNYFIFKTGTQKADLDQAEKYLEEILQQKKWDKWKMGAMMLKANLLNQRGSSDESQKLYSEIEKRCNQSENNLDLARAFLEAGKALQYGNPQRLVYFQKALSIFQNLKEKEKEIETLSQINIEYFIARRFDDSQKLIYKILQLQKEIKYHHNQYAFDVLSYLSYRKGDLVKALYYSNKSIESIQSKEDSIFKGLFFLRRGQLYQHSKKNQEALFWYTKALENKTQETKLYWYKAFLSKAWVLNELHRNNEALTLLKKTASEFPPVTDFEKMHFAFILGGTYEKLKKVDLAEKNYSIFQNIAQNYPLQYVHDEFPAAFFQIASFYQNIGKNDKARQLLKNGISHTFEIGVAEKSQYYYNLFKIDSTEKKYNDAIKNLVLSQKYKDSAFNKEQQKKFAELLIKYEADKKDKNIKLLHTQNQLQLIKSRETEREKNILLIGSLLLIVIMCLLLYSYIIKQKNNRKLEASQRELDQKNNFLESLNHEQQKLLKEKEWLIKEVHHRVKNNLQMVTSLLNSQSTYLKDSDAKMAVKDSLRRMQAVSMIHQKLYHDDNISTIAMPQYIDELVHYLHESFDNENQIVFKKNIEAINLNISQAIPLGLIVTESVVNAIKYAFLEKQNGTIEISLFYEDKDNIILKIADNGIGLPDFTNKADPNSFGLNLIKGLSKQLKGSFSIENNNGVHIIIKFTHLNN</sequence>
<dbReference type="PANTHER" id="PTHR41523:SF8">
    <property type="entry name" value="ETHYLENE RESPONSE SENSOR PROTEIN"/>
    <property type="match status" value="1"/>
</dbReference>
<dbReference type="InterPro" id="IPR011990">
    <property type="entry name" value="TPR-like_helical_dom_sf"/>
</dbReference>
<keyword evidence="9" id="KW-0472">Membrane</keyword>
<evidence type="ECO:0000256" key="7">
    <source>
        <dbReference type="ARBA" id="ARBA00022840"/>
    </source>
</evidence>
<dbReference type="SUPFAM" id="SSF48452">
    <property type="entry name" value="TPR-like"/>
    <property type="match status" value="1"/>
</dbReference>
<feature type="coiled-coil region" evidence="8">
    <location>
        <begin position="588"/>
        <end position="625"/>
    </location>
</feature>
<proteinExistence type="predicted"/>
<dbReference type="InterPro" id="IPR011495">
    <property type="entry name" value="Sig_transdc_His_kin_sub2_dim/P"/>
</dbReference>
<dbReference type="PANTHER" id="PTHR41523">
    <property type="entry name" value="TWO-COMPONENT SYSTEM SENSOR PROTEIN"/>
    <property type="match status" value="1"/>
</dbReference>
<comment type="catalytic activity">
    <reaction evidence="1">
        <text>ATP + protein L-histidine = ADP + protein N-phospho-L-histidine.</text>
        <dbReference type="EC" id="2.7.13.3"/>
    </reaction>
</comment>
<dbReference type="EMBL" id="CP096829">
    <property type="protein sequence ID" value="UPZ15172.1"/>
    <property type="molecule type" value="Genomic_DNA"/>
</dbReference>
<dbReference type="Pfam" id="PF07568">
    <property type="entry name" value="HisKA_2"/>
    <property type="match status" value="1"/>
</dbReference>
<evidence type="ECO:0000256" key="1">
    <source>
        <dbReference type="ARBA" id="ARBA00000085"/>
    </source>
</evidence>
<keyword evidence="9" id="KW-1133">Transmembrane helix</keyword>
<dbReference type="SMART" id="SM00387">
    <property type="entry name" value="HATPase_c"/>
    <property type="match status" value="1"/>
</dbReference>
<dbReference type="Gene3D" id="3.30.450.20">
    <property type="entry name" value="PAS domain"/>
    <property type="match status" value="1"/>
</dbReference>
<feature type="domain" description="Histidine kinase/HSP90-like ATPase" evidence="10">
    <location>
        <begin position="720"/>
        <end position="816"/>
    </location>
</feature>
<dbReference type="Gene3D" id="3.30.565.10">
    <property type="entry name" value="Histidine kinase-like ATPase, C-terminal domain"/>
    <property type="match status" value="1"/>
</dbReference>
<dbReference type="RefSeq" id="WP_248727431.1">
    <property type="nucleotide sequence ID" value="NZ_CP096829.1"/>
</dbReference>